<reference evidence="7" key="1">
    <citation type="submission" date="2020-08" db="EMBL/GenBank/DDBJ databases">
        <title>Multicomponent nature underlies the extraordinary mechanical properties of spider dragline silk.</title>
        <authorList>
            <person name="Kono N."/>
            <person name="Nakamura H."/>
            <person name="Mori M."/>
            <person name="Yoshida Y."/>
            <person name="Ohtoshi R."/>
            <person name="Malay A.D."/>
            <person name="Moran D.A.P."/>
            <person name="Tomita M."/>
            <person name="Numata K."/>
            <person name="Arakawa K."/>
        </authorList>
    </citation>
    <scope>NUCLEOTIDE SEQUENCE</scope>
</reference>
<evidence type="ECO:0000256" key="5">
    <source>
        <dbReference type="SAM" id="SignalP"/>
    </source>
</evidence>
<evidence type="ECO:0000259" key="6">
    <source>
        <dbReference type="PROSITE" id="PS50835"/>
    </source>
</evidence>
<gene>
    <name evidence="7" type="primary">AVEN_112969_1</name>
    <name evidence="7" type="ORF">NPIL_174521</name>
</gene>
<dbReference type="SUPFAM" id="SSF48726">
    <property type="entry name" value="Immunoglobulin"/>
    <property type="match status" value="1"/>
</dbReference>
<dbReference type="InterPro" id="IPR013098">
    <property type="entry name" value="Ig_I-set"/>
</dbReference>
<dbReference type="AlphaFoldDB" id="A0A8X6NFL9"/>
<dbReference type="SMART" id="SM00060">
    <property type="entry name" value="FN3"/>
    <property type="match status" value="2"/>
</dbReference>
<dbReference type="SMART" id="SM00408">
    <property type="entry name" value="IGc2"/>
    <property type="match status" value="1"/>
</dbReference>
<evidence type="ECO:0000256" key="1">
    <source>
        <dbReference type="ARBA" id="ARBA00022729"/>
    </source>
</evidence>
<dbReference type="Gene3D" id="2.60.40.10">
    <property type="entry name" value="Immunoglobulins"/>
    <property type="match status" value="2"/>
</dbReference>
<protein>
    <recommendedName>
        <fullName evidence="6">Ig-like domain-containing protein</fullName>
    </recommendedName>
</protein>
<dbReference type="PROSITE" id="PS50835">
    <property type="entry name" value="IG_LIKE"/>
    <property type="match status" value="1"/>
</dbReference>
<dbReference type="GO" id="GO:0030154">
    <property type="term" value="P:cell differentiation"/>
    <property type="evidence" value="ECO:0007669"/>
    <property type="project" value="UniProtKB-ARBA"/>
</dbReference>
<evidence type="ECO:0000256" key="4">
    <source>
        <dbReference type="ARBA" id="ARBA00023319"/>
    </source>
</evidence>
<dbReference type="Pfam" id="PF07679">
    <property type="entry name" value="I-set"/>
    <property type="match status" value="1"/>
</dbReference>
<sequence length="316" mass="36077">MITIIFFTVLIPFVLSETGLPKFDPPTESVILQEGYLAKIDCAAEGELPLKYTWYNQSDEEITSDASNAVFSHRTENGCSLIFDVVNASHSGFYSCNAENRHGSSTKMYDIAVKTPLGNITKNETSTIDKVNILRVTEDSVEFAVETSGKPDSFYARYQEKLEKSETVKQFYKGEKVVVRNLTPGGLYTFQFQIESPNAIKLQSKMYNVTLLPRIPDVIFRSLKDGLLEIEWFRSIDDIRREAIDLYEISYNRVQQYRGNNWKHDDCEVHIRISRRCFGSSYTIAGLSSSSYYEIRLRAHTAAGYGKEYVNKIYAI</sequence>
<dbReference type="GO" id="GO:0005886">
    <property type="term" value="C:plasma membrane"/>
    <property type="evidence" value="ECO:0007669"/>
    <property type="project" value="TreeGrafter"/>
</dbReference>
<dbReference type="InterPro" id="IPR036116">
    <property type="entry name" value="FN3_sf"/>
</dbReference>
<feature type="domain" description="Ig-like" evidence="6">
    <location>
        <begin position="21"/>
        <end position="112"/>
    </location>
</feature>
<keyword evidence="3" id="KW-1015">Disulfide bond</keyword>
<dbReference type="PANTHER" id="PTHR45080">
    <property type="entry name" value="CONTACTIN 5"/>
    <property type="match status" value="1"/>
</dbReference>
<dbReference type="OrthoDB" id="6437389at2759"/>
<name>A0A8X6NFL9_NEPPI</name>
<evidence type="ECO:0000313" key="7">
    <source>
        <dbReference type="EMBL" id="GFT12053.1"/>
    </source>
</evidence>
<keyword evidence="4" id="KW-0393">Immunoglobulin domain</keyword>
<dbReference type="CDD" id="cd00063">
    <property type="entry name" value="FN3"/>
    <property type="match status" value="1"/>
</dbReference>
<evidence type="ECO:0000256" key="3">
    <source>
        <dbReference type="ARBA" id="ARBA00023157"/>
    </source>
</evidence>
<dbReference type="Proteomes" id="UP000887013">
    <property type="component" value="Unassembled WGS sequence"/>
</dbReference>
<dbReference type="InterPro" id="IPR003598">
    <property type="entry name" value="Ig_sub2"/>
</dbReference>
<dbReference type="EMBL" id="BMAW01104034">
    <property type="protein sequence ID" value="GFT12053.1"/>
    <property type="molecule type" value="Genomic_DNA"/>
</dbReference>
<dbReference type="InterPro" id="IPR003599">
    <property type="entry name" value="Ig_sub"/>
</dbReference>
<dbReference type="InterPro" id="IPR036179">
    <property type="entry name" value="Ig-like_dom_sf"/>
</dbReference>
<comment type="caution">
    <text evidence="7">The sequence shown here is derived from an EMBL/GenBank/DDBJ whole genome shotgun (WGS) entry which is preliminary data.</text>
</comment>
<feature type="signal peptide" evidence="5">
    <location>
        <begin position="1"/>
        <end position="16"/>
    </location>
</feature>
<evidence type="ECO:0000256" key="2">
    <source>
        <dbReference type="ARBA" id="ARBA00022737"/>
    </source>
</evidence>
<dbReference type="GO" id="GO:0007156">
    <property type="term" value="P:homophilic cell adhesion via plasma membrane adhesion molecules"/>
    <property type="evidence" value="ECO:0007669"/>
    <property type="project" value="TreeGrafter"/>
</dbReference>
<dbReference type="CDD" id="cd00096">
    <property type="entry name" value="Ig"/>
    <property type="match status" value="1"/>
</dbReference>
<dbReference type="SMART" id="SM00409">
    <property type="entry name" value="IG"/>
    <property type="match status" value="1"/>
</dbReference>
<feature type="chain" id="PRO_5036497269" description="Ig-like domain-containing protein" evidence="5">
    <location>
        <begin position="17"/>
        <end position="316"/>
    </location>
</feature>
<dbReference type="InterPro" id="IPR050958">
    <property type="entry name" value="Cell_Adh-Cytoskel_Orgn"/>
</dbReference>
<dbReference type="PANTHER" id="PTHR45080:SF8">
    <property type="entry name" value="IG-LIKE DOMAIN-CONTAINING PROTEIN"/>
    <property type="match status" value="1"/>
</dbReference>
<dbReference type="GO" id="GO:0009653">
    <property type="term" value="P:anatomical structure morphogenesis"/>
    <property type="evidence" value="ECO:0007669"/>
    <property type="project" value="UniProtKB-ARBA"/>
</dbReference>
<keyword evidence="2" id="KW-0677">Repeat</keyword>
<dbReference type="SUPFAM" id="SSF49265">
    <property type="entry name" value="Fibronectin type III"/>
    <property type="match status" value="1"/>
</dbReference>
<dbReference type="InterPro" id="IPR003961">
    <property type="entry name" value="FN3_dom"/>
</dbReference>
<organism evidence="7 8">
    <name type="scientific">Nephila pilipes</name>
    <name type="common">Giant wood spider</name>
    <name type="synonym">Nephila maculata</name>
    <dbReference type="NCBI Taxonomy" id="299642"/>
    <lineage>
        <taxon>Eukaryota</taxon>
        <taxon>Metazoa</taxon>
        <taxon>Ecdysozoa</taxon>
        <taxon>Arthropoda</taxon>
        <taxon>Chelicerata</taxon>
        <taxon>Arachnida</taxon>
        <taxon>Araneae</taxon>
        <taxon>Araneomorphae</taxon>
        <taxon>Entelegynae</taxon>
        <taxon>Araneoidea</taxon>
        <taxon>Nephilidae</taxon>
        <taxon>Nephila</taxon>
    </lineage>
</organism>
<keyword evidence="8" id="KW-1185">Reference proteome</keyword>
<proteinExistence type="predicted"/>
<accession>A0A8X6NFL9</accession>
<dbReference type="InterPro" id="IPR013783">
    <property type="entry name" value="Ig-like_fold"/>
</dbReference>
<keyword evidence="1 5" id="KW-0732">Signal</keyword>
<dbReference type="InterPro" id="IPR007110">
    <property type="entry name" value="Ig-like_dom"/>
</dbReference>
<evidence type="ECO:0000313" key="8">
    <source>
        <dbReference type="Proteomes" id="UP000887013"/>
    </source>
</evidence>